<dbReference type="PROSITE" id="PS50048">
    <property type="entry name" value="ZN2_CY6_FUNGAL_2"/>
    <property type="match status" value="1"/>
</dbReference>
<dbReference type="EMBL" id="JAGPXD010000003">
    <property type="protein sequence ID" value="KAH7363262.1"/>
    <property type="molecule type" value="Genomic_DNA"/>
</dbReference>
<dbReference type="SUPFAM" id="SSF57701">
    <property type="entry name" value="Zn2/Cys6 DNA-binding domain"/>
    <property type="match status" value="1"/>
</dbReference>
<evidence type="ECO:0000256" key="2">
    <source>
        <dbReference type="ARBA" id="ARBA00023015"/>
    </source>
</evidence>
<comment type="caution">
    <text evidence="8">The sequence shown here is derived from an EMBL/GenBank/DDBJ whole genome shotgun (WGS) entry which is preliminary data.</text>
</comment>
<keyword evidence="2" id="KW-0805">Transcription regulation</keyword>
<name>A0A8K0TH17_9PEZI</name>
<evidence type="ECO:0000256" key="4">
    <source>
        <dbReference type="ARBA" id="ARBA00023163"/>
    </source>
</evidence>
<dbReference type="PANTHER" id="PTHR31845">
    <property type="entry name" value="FINGER DOMAIN PROTEIN, PUTATIVE-RELATED"/>
    <property type="match status" value="1"/>
</dbReference>
<reference evidence="8" key="1">
    <citation type="journal article" date="2021" name="Nat. Commun.">
        <title>Genetic determinants of endophytism in the Arabidopsis root mycobiome.</title>
        <authorList>
            <person name="Mesny F."/>
            <person name="Miyauchi S."/>
            <person name="Thiergart T."/>
            <person name="Pickel B."/>
            <person name="Atanasova L."/>
            <person name="Karlsson M."/>
            <person name="Huettel B."/>
            <person name="Barry K.W."/>
            <person name="Haridas S."/>
            <person name="Chen C."/>
            <person name="Bauer D."/>
            <person name="Andreopoulos W."/>
            <person name="Pangilinan J."/>
            <person name="LaButti K."/>
            <person name="Riley R."/>
            <person name="Lipzen A."/>
            <person name="Clum A."/>
            <person name="Drula E."/>
            <person name="Henrissat B."/>
            <person name="Kohler A."/>
            <person name="Grigoriev I.V."/>
            <person name="Martin F.M."/>
            <person name="Hacquard S."/>
        </authorList>
    </citation>
    <scope>NUCLEOTIDE SEQUENCE</scope>
    <source>
        <strain evidence="8">MPI-CAGE-AT-0016</strain>
    </source>
</reference>
<keyword evidence="4" id="KW-0804">Transcription</keyword>
<dbReference type="PROSITE" id="PS00463">
    <property type="entry name" value="ZN2_CY6_FUNGAL_1"/>
    <property type="match status" value="1"/>
</dbReference>
<evidence type="ECO:0000313" key="8">
    <source>
        <dbReference type="EMBL" id="KAH7363262.1"/>
    </source>
</evidence>
<dbReference type="GO" id="GO:0008270">
    <property type="term" value="F:zinc ion binding"/>
    <property type="evidence" value="ECO:0007669"/>
    <property type="project" value="InterPro"/>
</dbReference>
<dbReference type="GO" id="GO:0005634">
    <property type="term" value="C:nucleus"/>
    <property type="evidence" value="ECO:0007669"/>
    <property type="project" value="UniProtKB-SubCell"/>
</dbReference>
<dbReference type="CDD" id="cd00067">
    <property type="entry name" value="GAL4"/>
    <property type="match status" value="1"/>
</dbReference>
<dbReference type="OrthoDB" id="3434319at2759"/>
<keyword evidence="5" id="KW-0539">Nucleus</keyword>
<dbReference type="GO" id="GO:0000981">
    <property type="term" value="F:DNA-binding transcription factor activity, RNA polymerase II-specific"/>
    <property type="evidence" value="ECO:0007669"/>
    <property type="project" value="InterPro"/>
</dbReference>
<proteinExistence type="predicted"/>
<keyword evidence="3" id="KW-0238">DNA-binding</keyword>
<gene>
    <name evidence="8" type="ORF">B0T11DRAFT_282335</name>
</gene>
<feature type="region of interest" description="Disordered" evidence="6">
    <location>
        <begin position="51"/>
        <end position="79"/>
    </location>
</feature>
<dbReference type="InterPro" id="IPR036864">
    <property type="entry name" value="Zn2-C6_fun-type_DNA-bd_sf"/>
</dbReference>
<evidence type="ECO:0000256" key="1">
    <source>
        <dbReference type="ARBA" id="ARBA00004123"/>
    </source>
</evidence>
<feature type="region of interest" description="Disordered" evidence="6">
    <location>
        <begin position="1"/>
        <end position="20"/>
    </location>
</feature>
<feature type="compositionally biased region" description="Polar residues" evidence="6">
    <location>
        <begin position="1"/>
        <end position="14"/>
    </location>
</feature>
<dbReference type="Proteomes" id="UP000813385">
    <property type="component" value="Unassembled WGS sequence"/>
</dbReference>
<evidence type="ECO:0000256" key="3">
    <source>
        <dbReference type="ARBA" id="ARBA00023125"/>
    </source>
</evidence>
<feature type="domain" description="Zn(2)-C6 fungal-type" evidence="7">
    <location>
        <begin position="14"/>
        <end position="45"/>
    </location>
</feature>
<dbReference type="AlphaFoldDB" id="A0A8K0TH17"/>
<dbReference type="PANTHER" id="PTHR31845:SF17">
    <property type="entry name" value="ZN(II)2CYS6 TRANSCRIPTION FACTOR (EUROFUNG)"/>
    <property type="match status" value="1"/>
</dbReference>
<dbReference type="InterPro" id="IPR051089">
    <property type="entry name" value="prtT"/>
</dbReference>
<dbReference type="GO" id="GO:0000976">
    <property type="term" value="F:transcription cis-regulatory region binding"/>
    <property type="evidence" value="ECO:0007669"/>
    <property type="project" value="TreeGrafter"/>
</dbReference>
<dbReference type="Gene3D" id="4.10.240.10">
    <property type="entry name" value="Zn(2)-C6 fungal-type DNA-binding domain"/>
    <property type="match status" value="1"/>
</dbReference>
<evidence type="ECO:0000259" key="7">
    <source>
        <dbReference type="PROSITE" id="PS50048"/>
    </source>
</evidence>
<organism evidence="8 9">
    <name type="scientific">Plectosphaerella cucumerina</name>
    <dbReference type="NCBI Taxonomy" id="40658"/>
    <lineage>
        <taxon>Eukaryota</taxon>
        <taxon>Fungi</taxon>
        <taxon>Dikarya</taxon>
        <taxon>Ascomycota</taxon>
        <taxon>Pezizomycotina</taxon>
        <taxon>Sordariomycetes</taxon>
        <taxon>Hypocreomycetidae</taxon>
        <taxon>Glomerellales</taxon>
        <taxon>Plectosphaerellaceae</taxon>
        <taxon>Plectosphaerella</taxon>
    </lineage>
</organism>
<accession>A0A8K0TH17</accession>
<protein>
    <recommendedName>
        <fullName evidence="7">Zn(2)-C6 fungal-type domain-containing protein</fullName>
    </recommendedName>
</protein>
<evidence type="ECO:0000313" key="9">
    <source>
        <dbReference type="Proteomes" id="UP000813385"/>
    </source>
</evidence>
<evidence type="ECO:0000256" key="6">
    <source>
        <dbReference type="SAM" id="MobiDB-lite"/>
    </source>
</evidence>
<dbReference type="InterPro" id="IPR001138">
    <property type="entry name" value="Zn2Cys6_DnaBD"/>
</dbReference>
<keyword evidence="9" id="KW-1185">Reference proteome</keyword>
<comment type="subcellular location">
    <subcellularLocation>
        <location evidence="1">Nucleus</location>
    </subcellularLocation>
</comment>
<sequence length="396" mass="43486">MKATTVHPTQQRSSCEGCRKQKARCQRINPEDPKCARCILHKIDCIGGRQKKIGRPKRAPPAGRDARSAKVHGGAATQPHASIAGAWQSDSSTPMVPHHQSATPVQNDASWDGFLPSPPDMGLSSPQAYVSPSRIDPTWHASYPSPESTFNVASHIIDPASDSDITSEFDLAPPNTDITSYALTTLSLMNVGLYGRLQTAETYKDKLTLELIIGQRGPLFTNNTTLAQFTLNVAHEFLSVLETLPAGCIDNQKPNPPRVELPTPLSLLITSIFKQLLDLYDLNLSQITPRLDRLETEPVAPFPGPRSEVWQLADACAQGVLFLQMMLQLLNQTEKTLGITWGEDHGEGLLSPRQMHTLWNEISGTLGHGLMRTEMIKAGMKHASAIMARLIDRRVK</sequence>
<evidence type="ECO:0000256" key="5">
    <source>
        <dbReference type="ARBA" id="ARBA00023242"/>
    </source>
</evidence>